<gene>
    <name evidence="1" type="ORF">MS3_00003558</name>
</gene>
<reference evidence="1" key="2">
    <citation type="journal article" date="2019" name="Gigascience">
        <title>High-quality Schistosoma haematobium genome achieved by single-molecule and long-range sequencing.</title>
        <authorList>
            <person name="Stroehlein A.J."/>
            <person name="Korhonen P.K."/>
            <person name="Chong T.M."/>
            <person name="Lim Y.L."/>
            <person name="Chan K.G."/>
            <person name="Webster B."/>
            <person name="Rollinson D."/>
            <person name="Brindley P.J."/>
            <person name="Gasser R.B."/>
            <person name="Young N.D."/>
        </authorList>
    </citation>
    <scope>NUCLEOTIDE SEQUENCE</scope>
</reference>
<name>A0A922LTR4_SCHHA</name>
<keyword evidence="2" id="KW-1185">Reference proteome</keyword>
<organism evidence="1 2">
    <name type="scientific">Schistosoma haematobium</name>
    <name type="common">Blood fluke</name>
    <dbReference type="NCBI Taxonomy" id="6185"/>
    <lineage>
        <taxon>Eukaryota</taxon>
        <taxon>Metazoa</taxon>
        <taxon>Spiralia</taxon>
        <taxon>Lophotrochozoa</taxon>
        <taxon>Platyhelminthes</taxon>
        <taxon>Trematoda</taxon>
        <taxon>Digenea</taxon>
        <taxon>Strigeidida</taxon>
        <taxon>Schistosomatoidea</taxon>
        <taxon>Schistosomatidae</taxon>
        <taxon>Schistosoma</taxon>
    </lineage>
</organism>
<comment type="caution">
    <text evidence="1">The sequence shown here is derived from an EMBL/GenBank/DDBJ whole genome shotgun (WGS) entry which is preliminary data.</text>
</comment>
<dbReference type="CTD" id="24597497"/>
<accession>A0A922LTR4</accession>
<reference evidence="1" key="4">
    <citation type="journal article" date="2022" name="PLoS Pathog.">
        <title>Chromosome-level genome of Schistosoma haematobium underpins genome-wide explorations of molecular variation.</title>
        <authorList>
            <person name="Stroehlein A.J."/>
            <person name="Korhonen P.K."/>
            <person name="Lee V.V."/>
            <person name="Ralph S.A."/>
            <person name="Mentink-Kane M."/>
            <person name="You H."/>
            <person name="McManus D.P."/>
            <person name="Tchuente L.T."/>
            <person name="Stothard J.R."/>
            <person name="Kaur P."/>
            <person name="Dudchenko O."/>
            <person name="Aiden E.L."/>
            <person name="Yang B."/>
            <person name="Yang H."/>
            <person name="Emery A.M."/>
            <person name="Webster B.L."/>
            <person name="Brindley P.J."/>
            <person name="Rollinson D."/>
            <person name="Chang B.C.H."/>
            <person name="Gasser R.B."/>
            <person name="Young N.D."/>
        </authorList>
    </citation>
    <scope>NUCLEOTIDE SEQUENCE</scope>
</reference>
<proteinExistence type="predicted"/>
<dbReference type="RefSeq" id="XP_051072867.1">
    <property type="nucleotide sequence ID" value="XM_051211384.1"/>
</dbReference>
<evidence type="ECO:0000313" key="1">
    <source>
        <dbReference type="EMBL" id="KAH9593557.1"/>
    </source>
</evidence>
<dbReference type="KEGG" id="shx:MS3_00003558"/>
<dbReference type="GeneID" id="24597497"/>
<reference evidence="1" key="3">
    <citation type="submission" date="2021-06" db="EMBL/GenBank/DDBJ databases">
        <title>Chromosome-level genome assembly for S. haematobium.</title>
        <authorList>
            <person name="Stroehlein A.J."/>
        </authorList>
    </citation>
    <scope>NUCLEOTIDE SEQUENCE</scope>
</reference>
<evidence type="ECO:0000313" key="2">
    <source>
        <dbReference type="Proteomes" id="UP000471633"/>
    </source>
</evidence>
<dbReference type="AlphaFoldDB" id="A0A922LTR4"/>
<protein>
    <submittedName>
        <fullName evidence="1">Uncharacterized protein</fullName>
    </submittedName>
</protein>
<dbReference type="Proteomes" id="UP000471633">
    <property type="component" value="Unassembled WGS sequence"/>
</dbReference>
<reference evidence="1" key="1">
    <citation type="journal article" date="2012" name="Nat. Genet.">
        <title>Whole-genome sequence of Schistosoma haematobium.</title>
        <authorList>
            <person name="Young N.D."/>
            <person name="Jex A.R."/>
            <person name="Li B."/>
            <person name="Liu S."/>
            <person name="Yang L."/>
            <person name="Xiong Z."/>
            <person name="Li Y."/>
            <person name="Cantacessi C."/>
            <person name="Hall R.S."/>
            <person name="Xu X."/>
            <person name="Chen F."/>
            <person name="Wu X."/>
            <person name="Zerlotini A."/>
            <person name="Oliveira G."/>
            <person name="Hofmann A."/>
            <person name="Zhang G."/>
            <person name="Fang X."/>
            <person name="Kang Y."/>
            <person name="Campbell B.E."/>
            <person name="Loukas A."/>
            <person name="Ranganathan S."/>
            <person name="Rollinson D."/>
            <person name="Rinaldi G."/>
            <person name="Brindley P.J."/>
            <person name="Yang H."/>
            <person name="Wang J."/>
            <person name="Wang J."/>
            <person name="Gasser R.B."/>
        </authorList>
    </citation>
    <scope>NUCLEOTIDE SEQUENCE</scope>
</reference>
<sequence length="218" mass="25608">MILNVFSGFCICDEICKHPNWVNFEQVIFKNESYRYSHHYHYSQTINLNQPRPNVNGSFIEYKKIQPIKPEFPLKYFESEVSKFEIWPSGVLYMFKKDEKIGQISNNLGRSLSRQLLDESEFLELFSCSLFCLPLSYSFCIYEISPTRHFSIKSVNPTNQMCSNKRRSELNQFVLLKPTIYQILFDSLKYISSTYLIPKSLMSLSRCLSTIVYSTVSL</sequence>
<dbReference type="EMBL" id="AMPZ03000001">
    <property type="protein sequence ID" value="KAH9593557.1"/>
    <property type="molecule type" value="Genomic_DNA"/>
</dbReference>